<name>A0A9D9HGN9_9SPIR</name>
<organism evidence="1 2">
    <name type="scientific">Candidatus Avitreponema avistercoris</name>
    <dbReference type="NCBI Taxonomy" id="2840705"/>
    <lineage>
        <taxon>Bacteria</taxon>
        <taxon>Pseudomonadati</taxon>
        <taxon>Spirochaetota</taxon>
        <taxon>Spirochaetia</taxon>
        <taxon>Spirochaetales</taxon>
        <taxon>Candidatus Avitreponema</taxon>
    </lineage>
</organism>
<evidence type="ECO:0000313" key="2">
    <source>
        <dbReference type="Proteomes" id="UP000823616"/>
    </source>
</evidence>
<evidence type="ECO:0008006" key="3">
    <source>
        <dbReference type="Google" id="ProtNLM"/>
    </source>
</evidence>
<comment type="caution">
    <text evidence="1">The sequence shown here is derived from an EMBL/GenBank/DDBJ whole genome shotgun (WGS) entry which is preliminary data.</text>
</comment>
<reference evidence="1" key="2">
    <citation type="journal article" date="2021" name="PeerJ">
        <title>Extensive microbial diversity within the chicken gut microbiome revealed by metagenomics and culture.</title>
        <authorList>
            <person name="Gilroy R."/>
            <person name="Ravi A."/>
            <person name="Getino M."/>
            <person name="Pursley I."/>
            <person name="Horton D.L."/>
            <person name="Alikhan N.F."/>
            <person name="Baker D."/>
            <person name="Gharbi K."/>
            <person name="Hall N."/>
            <person name="Watson M."/>
            <person name="Adriaenssens E.M."/>
            <person name="Foster-Nyarko E."/>
            <person name="Jarju S."/>
            <person name="Secka A."/>
            <person name="Antonio M."/>
            <person name="Oren A."/>
            <person name="Chaudhuri R.R."/>
            <person name="La Ragione R."/>
            <person name="Hildebrand F."/>
            <person name="Pallen M.J."/>
        </authorList>
    </citation>
    <scope>NUCLEOTIDE SEQUENCE</scope>
    <source>
        <strain evidence="1">B3-4054</strain>
    </source>
</reference>
<accession>A0A9D9HGN9</accession>
<proteinExistence type="predicted"/>
<reference evidence="1" key="1">
    <citation type="submission" date="2020-10" db="EMBL/GenBank/DDBJ databases">
        <authorList>
            <person name="Gilroy R."/>
        </authorList>
    </citation>
    <scope>NUCLEOTIDE SEQUENCE</scope>
    <source>
        <strain evidence="1">B3-4054</strain>
    </source>
</reference>
<gene>
    <name evidence="1" type="ORF">IAA96_04025</name>
</gene>
<evidence type="ECO:0000313" key="1">
    <source>
        <dbReference type="EMBL" id="MBO8450254.1"/>
    </source>
</evidence>
<dbReference type="EMBL" id="JADIMS010000064">
    <property type="protein sequence ID" value="MBO8450254.1"/>
    <property type="molecule type" value="Genomic_DNA"/>
</dbReference>
<protein>
    <recommendedName>
        <fullName evidence="3">DUF115 domain-containing protein</fullName>
    </recommendedName>
</protein>
<dbReference type="Proteomes" id="UP000823616">
    <property type="component" value="Unassembled WGS sequence"/>
</dbReference>
<sequence>MVTEPGESHLAGAIRRKFPGAKIYAIRYQDDFFLDSDPLWDSCWRPASGISPEAFLFRHIPDESLPQTVFLPWKPAETFWPQAAERVWQAIASVIRVQQSVMQTRAVFGRRWLKNTVHNLAAAENIIRCPEIRRAPLLVASGPQLERFPASFYQNLHTRFFLCGLSSASAFLHARRVVPDIFLSTDGGYWAGRLFQTIPAPVPVLFPPEACIPDTVLERNPCVFLTYGSECENTLFPLCGILPENGERNGTVSGTAVMFFLKHTAFPVYSIGLDLQPGSGYPHGRPHPFSPETNGRAFRFHPLESQVVQSKLNSALDIYRSWFARLPQALSGRLFRLESSAGELGQLGGIRSLPVRQPDGSFHNLPEPRTLPAAAVNPETKTGNGSRHSPLCKAERRKAIRRWLFETAEKTARSGRALQAVSARDNIETEIVKLYGYAEYISLRKSAAEGKNGTAASAEELCAKAAGFLRELGEQLH</sequence>
<dbReference type="AlphaFoldDB" id="A0A9D9HGN9"/>